<gene>
    <name evidence="2" type="ORF">F511_17819</name>
</gene>
<feature type="compositionally biased region" description="Polar residues" evidence="1">
    <location>
        <begin position="25"/>
        <end position="35"/>
    </location>
</feature>
<sequence length="68" mass="7884">MRPPLNMSPIPYPEHYQSPVLDMTTGDNGPVTNVAQDPPQGDEDQGRLRRVRTVRHHRYGTEAYRHHH</sequence>
<organism evidence="2 3">
    <name type="scientific">Dorcoceras hygrometricum</name>
    <dbReference type="NCBI Taxonomy" id="472368"/>
    <lineage>
        <taxon>Eukaryota</taxon>
        <taxon>Viridiplantae</taxon>
        <taxon>Streptophyta</taxon>
        <taxon>Embryophyta</taxon>
        <taxon>Tracheophyta</taxon>
        <taxon>Spermatophyta</taxon>
        <taxon>Magnoliopsida</taxon>
        <taxon>eudicotyledons</taxon>
        <taxon>Gunneridae</taxon>
        <taxon>Pentapetalae</taxon>
        <taxon>asterids</taxon>
        <taxon>lamiids</taxon>
        <taxon>Lamiales</taxon>
        <taxon>Gesneriaceae</taxon>
        <taxon>Didymocarpoideae</taxon>
        <taxon>Trichosporeae</taxon>
        <taxon>Loxocarpinae</taxon>
        <taxon>Dorcoceras</taxon>
    </lineage>
</organism>
<dbReference type="EMBL" id="KV017181">
    <property type="protein sequence ID" value="KZV18913.1"/>
    <property type="molecule type" value="Genomic_DNA"/>
</dbReference>
<feature type="region of interest" description="Disordered" evidence="1">
    <location>
        <begin position="1"/>
        <end position="68"/>
    </location>
</feature>
<feature type="compositionally biased region" description="Basic and acidic residues" evidence="1">
    <location>
        <begin position="59"/>
        <end position="68"/>
    </location>
</feature>
<proteinExistence type="predicted"/>
<name>A0A2Z7AB97_9LAMI</name>
<evidence type="ECO:0000313" key="3">
    <source>
        <dbReference type="Proteomes" id="UP000250235"/>
    </source>
</evidence>
<dbReference type="AlphaFoldDB" id="A0A2Z7AB97"/>
<reference evidence="2 3" key="1">
    <citation type="journal article" date="2015" name="Proc. Natl. Acad. Sci. U.S.A.">
        <title>The resurrection genome of Boea hygrometrica: A blueprint for survival of dehydration.</title>
        <authorList>
            <person name="Xiao L."/>
            <person name="Yang G."/>
            <person name="Zhang L."/>
            <person name="Yang X."/>
            <person name="Zhao S."/>
            <person name="Ji Z."/>
            <person name="Zhou Q."/>
            <person name="Hu M."/>
            <person name="Wang Y."/>
            <person name="Chen M."/>
            <person name="Xu Y."/>
            <person name="Jin H."/>
            <person name="Xiao X."/>
            <person name="Hu G."/>
            <person name="Bao F."/>
            <person name="Hu Y."/>
            <person name="Wan P."/>
            <person name="Li L."/>
            <person name="Deng X."/>
            <person name="Kuang T."/>
            <person name="Xiang C."/>
            <person name="Zhu J.K."/>
            <person name="Oliver M.J."/>
            <person name="He Y."/>
        </authorList>
    </citation>
    <scope>NUCLEOTIDE SEQUENCE [LARGE SCALE GENOMIC DNA]</scope>
    <source>
        <strain evidence="3">cv. XS01</strain>
    </source>
</reference>
<keyword evidence="3" id="KW-1185">Reference proteome</keyword>
<evidence type="ECO:0000313" key="2">
    <source>
        <dbReference type="EMBL" id="KZV18913.1"/>
    </source>
</evidence>
<protein>
    <submittedName>
        <fullName evidence="2">Uncharacterized protein</fullName>
    </submittedName>
</protein>
<accession>A0A2Z7AB97</accession>
<feature type="compositionally biased region" description="Basic residues" evidence="1">
    <location>
        <begin position="48"/>
        <end position="58"/>
    </location>
</feature>
<evidence type="ECO:0000256" key="1">
    <source>
        <dbReference type="SAM" id="MobiDB-lite"/>
    </source>
</evidence>
<dbReference type="Proteomes" id="UP000250235">
    <property type="component" value="Unassembled WGS sequence"/>
</dbReference>